<evidence type="ECO:0000313" key="3">
    <source>
        <dbReference type="Proteomes" id="UP000269221"/>
    </source>
</evidence>
<keyword evidence="3" id="KW-1185">Reference proteome</keyword>
<dbReference type="STRING" id="333673.A0A3M0KN06"/>
<feature type="compositionally biased region" description="Basic and acidic residues" evidence="1">
    <location>
        <begin position="22"/>
        <end position="41"/>
    </location>
</feature>
<gene>
    <name evidence="2" type="ORF">DUI87_09085</name>
</gene>
<feature type="region of interest" description="Disordered" evidence="1">
    <location>
        <begin position="219"/>
        <end position="245"/>
    </location>
</feature>
<sequence>MGPAVHNASCPPGSLPLQPCADDCRKTPEGTEPEKLSDTHNPRGSPELLFSFTRLQDNDSAERVEKKLAQGTEMSYDNWTFTGISSNDHGGESIKVNILNVSILIHAALAQMNTYVSSCFFRVSRKGKEDQLVVIALNRTAVHSDKSSVSVHIRKDLVTQKEHPQKHAVVQVSGSRECQSLVLLPEGSRDNTNNNMRCHQANDLLILLVELRDEVEQLRSTGDSEEEIERWNQSPQSSQLMKKEE</sequence>
<name>A0A3M0KN06_HIRRU</name>
<evidence type="ECO:0000256" key="1">
    <source>
        <dbReference type="SAM" id="MobiDB-lite"/>
    </source>
</evidence>
<comment type="caution">
    <text evidence="2">The sequence shown here is derived from an EMBL/GenBank/DDBJ whole genome shotgun (WGS) entry which is preliminary data.</text>
</comment>
<feature type="region of interest" description="Disordered" evidence="1">
    <location>
        <begin position="1"/>
        <end position="44"/>
    </location>
</feature>
<dbReference type="EMBL" id="QRBI01000105">
    <property type="protein sequence ID" value="RMC14001.1"/>
    <property type="molecule type" value="Genomic_DNA"/>
</dbReference>
<accession>A0A3M0KN06</accession>
<evidence type="ECO:0000313" key="2">
    <source>
        <dbReference type="EMBL" id="RMC14001.1"/>
    </source>
</evidence>
<protein>
    <submittedName>
        <fullName evidence="2">Uncharacterized protein</fullName>
    </submittedName>
</protein>
<dbReference type="Proteomes" id="UP000269221">
    <property type="component" value="Unassembled WGS sequence"/>
</dbReference>
<dbReference type="AlphaFoldDB" id="A0A3M0KN06"/>
<reference evidence="2 3" key="1">
    <citation type="submission" date="2018-07" db="EMBL/GenBank/DDBJ databases">
        <title>A high quality draft genome assembly of the barn swallow (H. rustica rustica).</title>
        <authorList>
            <person name="Formenti G."/>
            <person name="Chiara M."/>
            <person name="Poveda L."/>
            <person name="Francoijs K.-J."/>
            <person name="Bonisoli-Alquati A."/>
            <person name="Canova L."/>
            <person name="Gianfranceschi L."/>
            <person name="Horner D.S."/>
            <person name="Saino N."/>
        </authorList>
    </citation>
    <scope>NUCLEOTIDE SEQUENCE [LARGE SCALE GENOMIC DNA]</scope>
    <source>
        <strain evidence="2">Chelidonia</strain>
        <tissue evidence="2">Blood</tissue>
    </source>
</reference>
<feature type="compositionally biased region" description="Polar residues" evidence="1">
    <location>
        <begin position="231"/>
        <end position="245"/>
    </location>
</feature>
<proteinExistence type="predicted"/>
<organism evidence="2 3">
    <name type="scientific">Hirundo rustica rustica</name>
    <dbReference type="NCBI Taxonomy" id="333673"/>
    <lineage>
        <taxon>Eukaryota</taxon>
        <taxon>Metazoa</taxon>
        <taxon>Chordata</taxon>
        <taxon>Craniata</taxon>
        <taxon>Vertebrata</taxon>
        <taxon>Euteleostomi</taxon>
        <taxon>Archelosauria</taxon>
        <taxon>Archosauria</taxon>
        <taxon>Dinosauria</taxon>
        <taxon>Saurischia</taxon>
        <taxon>Theropoda</taxon>
        <taxon>Coelurosauria</taxon>
        <taxon>Aves</taxon>
        <taxon>Neognathae</taxon>
        <taxon>Neoaves</taxon>
        <taxon>Telluraves</taxon>
        <taxon>Australaves</taxon>
        <taxon>Passeriformes</taxon>
        <taxon>Sylvioidea</taxon>
        <taxon>Hirundinidae</taxon>
        <taxon>Hirundo</taxon>
    </lineage>
</organism>